<evidence type="ECO:0000313" key="2">
    <source>
        <dbReference type="EMBL" id="STS83844.1"/>
    </source>
</evidence>
<gene>
    <name evidence="2" type="primary">mdtD_3</name>
    <name evidence="2" type="ORF">NCTC9140_05626</name>
</gene>
<feature type="transmembrane region" description="Helical" evidence="1">
    <location>
        <begin position="12"/>
        <end position="33"/>
    </location>
</feature>
<proteinExistence type="predicted"/>
<keyword evidence="1" id="KW-1133">Transmembrane helix</keyword>
<dbReference type="EMBL" id="UGKQ01000007">
    <property type="protein sequence ID" value="STS83844.1"/>
    <property type="molecule type" value="Genomic_DNA"/>
</dbReference>
<dbReference type="AlphaFoldDB" id="A0A377TYY7"/>
<protein>
    <submittedName>
        <fullName evidence="2">Multidrug transporter MdtD</fullName>
    </submittedName>
</protein>
<evidence type="ECO:0000256" key="1">
    <source>
        <dbReference type="SAM" id="Phobius"/>
    </source>
</evidence>
<dbReference type="InterPro" id="IPR036259">
    <property type="entry name" value="MFS_trans_sf"/>
</dbReference>
<accession>A0A377TYY7</accession>
<organism evidence="2 3">
    <name type="scientific">Klebsiella pneumoniae</name>
    <dbReference type="NCBI Taxonomy" id="573"/>
    <lineage>
        <taxon>Bacteria</taxon>
        <taxon>Pseudomonadati</taxon>
        <taxon>Pseudomonadota</taxon>
        <taxon>Gammaproteobacteria</taxon>
        <taxon>Enterobacterales</taxon>
        <taxon>Enterobacteriaceae</taxon>
        <taxon>Klebsiella/Raoultella group</taxon>
        <taxon>Klebsiella</taxon>
        <taxon>Klebsiella pneumoniae complex</taxon>
    </lineage>
</organism>
<dbReference type="SUPFAM" id="SSF103473">
    <property type="entry name" value="MFS general substrate transporter"/>
    <property type="match status" value="1"/>
</dbReference>
<name>A0A377TYY7_KLEPN</name>
<evidence type="ECO:0000313" key="3">
    <source>
        <dbReference type="Proteomes" id="UP000254938"/>
    </source>
</evidence>
<dbReference type="Proteomes" id="UP000254938">
    <property type="component" value="Unassembled WGS sequence"/>
</dbReference>
<keyword evidence="1" id="KW-0472">Membrane</keyword>
<reference evidence="2 3" key="1">
    <citation type="submission" date="2018-06" db="EMBL/GenBank/DDBJ databases">
        <authorList>
            <consortium name="Pathogen Informatics"/>
            <person name="Doyle S."/>
        </authorList>
    </citation>
    <scope>NUCLEOTIDE SEQUENCE [LARGE SCALE GENOMIC DNA]</scope>
    <source>
        <strain evidence="2 3">NCTC9140</strain>
    </source>
</reference>
<keyword evidence="1" id="KW-0812">Transmembrane</keyword>
<sequence length="79" mass="8957">MFLQIGLGFSPFHAGLMMIPMVLGSMGMKRIVVQVVNRFGYRRVLVASTWAWRRSACCLCLAPWPAGITRCRWSCFCRG</sequence>